<accession>G0IXG8</accession>
<dbReference type="PANTHER" id="PTHR42988:SF2">
    <property type="entry name" value="CYCLIC NUCLEOTIDE PHOSPHODIESTERASE CBUA0032-RELATED"/>
    <property type="match status" value="1"/>
</dbReference>
<dbReference type="HOGENOM" id="CLU_046647_0_0_10"/>
<dbReference type="EMBL" id="CP002955">
    <property type="protein sequence ID" value="AEL27157.1"/>
    <property type="molecule type" value="Genomic_DNA"/>
</dbReference>
<name>G0IXG8_CYCMS</name>
<dbReference type="STRING" id="880070.Cycma_3434"/>
<dbReference type="SUPFAM" id="SSF56300">
    <property type="entry name" value="Metallo-dependent phosphatases"/>
    <property type="match status" value="1"/>
</dbReference>
<dbReference type="Gene3D" id="3.60.21.10">
    <property type="match status" value="1"/>
</dbReference>
<evidence type="ECO:0000313" key="7">
    <source>
        <dbReference type="Proteomes" id="UP000001635"/>
    </source>
</evidence>
<dbReference type="OrthoDB" id="1091411at2"/>
<dbReference type="KEGG" id="cmr:Cycma_3434"/>
<dbReference type="RefSeq" id="WP_014021447.1">
    <property type="nucleotide sequence ID" value="NC_015914.1"/>
</dbReference>
<evidence type="ECO:0000256" key="2">
    <source>
        <dbReference type="ARBA" id="ARBA00022801"/>
    </source>
</evidence>
<evidence type="ECO:0000259" key="5">
    <source>
        <dbReference type="Pfam" id="PF00149"/>
    </source>
</evidence>
<keyword evidence="2" id="KW-0378">Hydrolase</keyword>
<dbReference type="Proteomes" id="UP000001635">
    <property type="component" value="Chromosome"/>
</dbReference>
<keyword evidence="3" id="KW-0408">Iron</keyword>
<reference evidence="7" key="1">
    <citation type="submission" date="2011-07" db="EMBL/GenBank/DDBJ databases">
        <title>The complete genome of Cyclobacterium marinum DSM 745.</title>
        <authorList>
            <person name="Lucas S."/>
            <person name="Han J."/>
            <person name="Lapidus A."/>
            <person name="Bruce D."/>
            <person name="Goodwin L."/>
            <person name="Pitluck S."/>
            <person name="Peters L."/>
            <person name="Kyrpides N."/>
            <person name="Mavromatis K."/>
            <person name="Ivanova N."/>
            <person name="Ovchinnikova G."/>
            <person name="Chertkov O."/>
            <person name="Detter J.C."/>
            <person name="Tapia R."/>
            <person name="Han C."/>
            <person name="Land M."/>
            <person name="Hauser L."/>
            <person name="Markowitz V."/>
            <person name="Cheng J.-F."/>
            <person name="Hugenholtz P."/>
            <person name="Woyke T."/>
            <person name="Wu D."/>
            <person name="Tindall B."/>
            <person name="Schuetze A."/>
            <person name="Brambilla E."/>
            <person name="Klenk H.-P."/>
            <person name="Eisen J.A."/>
        </authorList>
    </citation>
    <scope>NUCLEOTIDE SEQUENCE [LARGE SCALE GENOMIC DNA]</scope>
    <source>
        <strain evidence="7">ATCC 25205 / DSM 745 / LMG 13164 / NCIMB 1802</strain>
    </source>
</reference>
<keyword evidence="1" id="KW-0479">Metal-binding</keyword>
<dbReference type="eggNOG" id="COG1409">
    <property type="taxonomic scope" value="Bacteria"/>
</dbReference>
<dbReference type="PANTHER" id="PTHR42988">
    <property type="entry name" value="PHOSPHOHYDROLASE"/>
    <property type="match status" value="1"/>
</dbReference>
<dbReference type="GO" id="GO:0046872">
    <property type="term" value="F:metal ion binding"/>
    <property type="evidence" value="ECO:0007669"/>
    <property type="project" value="UniProtKB-KW"/>
</dbReference>
<dbReference type="InterPro" id="IPR050884">
    <property type="entry name" value="CNP_phosphodiesterase-III"/>
</dbReference>
<dbReference type="AlphaFoldDB" id="G0IXG8"/>
<gene>
    <name evidence="6" type="ordered locus">Cycma_3434</name>
</gene>
<feature type="domain" description="Calcineurin-like phosphoesterase" evidence="5">
    <location>
        <begin position="9"/>
        <end position="286"/>
    </location>
</feature>
<dbReference type="InterPro" id="IPR004843">
    <property type="entry name" value="Calcineurin-like_PHP"/>
</dbReference>
<dbReference type="InterPro" id="IPR029052">
    <property type="entry name" value="Metallo-depent_PP-like"/>
</dbReference>
<sequence length="489" mass="55955">MKKKDRFCIVHISDLHRSRENPISNAALLNSLLNDIDCYEASPLSLGKPDVLIISGDIVQGSRDPENASTIIKAQYDEALNFINDLTNKLFNGDKSKVIIIPGNHDISWTESNSSMILLEEKKIVTEKGILNKEIFKDYIKINSNIKWSWSDRSFYEVKDIDLYNQRLSYFADFYSKFYEGKRQYNLSPEDQFEIFDIPDLGLTIIGYNSCYHNDHLNRAGSIHSECIAKSGLALRKYKQQGRLILATWHHNTSGGPYDQDYMDNNFLKNLIALNVKISFHGHQHRNEIIRAVNNIVDDKMMIILSAGSLCAGERELPTGFSRQYNIVELARKNENEMNMKLLSRIKTPESSFDNPVWSIGAIDSSGITEFNKSFYHPVPPIPSLGDAEKLFNDKNFNDAIQILEEHDKDDAFVRKILLECYLKTEKYKKIIEDFSDPKSNDEAIQLMNAYLEEGLKKDSLKVIQIPIIANSKDASIAHLRDQIKAQVK</sequence>
<organism evidence="6 7">
    <name type="scientific">Cyclobacterium marinum (strain ATCC 25205 / DSM 745 / LMG 13164 / NCIMB 1802)</name>
    <name type="common">Flectobacillus marinus</name>
    <dbReference type="NCBI Taxonomy" id="880070"/>
    <lineage>
        <taxon>Bacteria</taxon>
        <taxon>Pseudomonadati</taxon>
        <taxon>Bacteroidota</taxon>
        <taxon>Cytophagia</taxon>
        <taxon>Cytophagales</taxon>
        <taxon>Cyclobacteriaceae</taxon>
        <taxon>Cyclobacterium</taxon>
    </lineage>
</organism>
<evidence type="ECO:0000313" key="6">
    <source>
        <dbReference type="EMBL" id="AEL27157.1"/>
    </source>
</evidence>
<keyword evidence="7" id="KW-1185">Reference proteome</keyword>
<dbReference type="Pfam" id="PF00149">
    <property type="entry name" value="Metallophos"/>
    <property type="match status" value="1"/>
</dbReference>
<evidence type="ECO:0000256" key="3">
    <source>
        <dbReference type="ARBA" id="ARBA00023004"/>
    </source>
</evidence>
<evidence type="ECO:0000256" key="4">
    <source>
        <dbReference type="ARBA" id="ARBA00025742"/>
    </source>
</evidence>
<comment type="similarity">
    <text evidence="4">Belongs to the cyclic nucleotide phosphodiesterase class-III family.</text>
</comment>
<proteinExistence type="inferred from homology"/>
<protein>
    <submittedName>
        <fullName evidence="6">Metallophosphoesterase</fullName>
    </submittedName>
</protein>
<dbReference type="GO" id="GO:0016787">
    <property type="term" value="F:hydrolase activity"/>
    <property type="evidence" value="ECO:0007669"/>
    <property type="project" value="UniProtKB-KW"/>
</dbReference>
<evidence type="ECO:0000256" key="1">
    <source>
        <dbReference type="ARBA" id="ARBA00022723"/>
    </source>
</evidence>